<evidence type="ECO:0000259" key="7">
    <source>
        <dbReference type="Pfam" id="PF01087"/>
    </source>
</evidence>
<reference evidence="8 9" key="1">
    <citation type="journal article" date="2016" name="Nat. Commun.">
        <title>Thousands of microbial genomes shed light on interconnected biogeochemical processes in an aquifer system.</title>
        <authorList>
            <person name="Anantharaman K."/>
            <person name="Brown C.T."/>
            <person name="Hug L.A."/>
            <person name="Sharon I."/>
            <person name="Castelle C.J."/>
            <person name="Probst A.J."/>
            <person name="Thomas B.C."/>
            <person name="Singh A."/>
            <person name="Wilkins M.J."/>
            <person name="Karaoz U."/>
            <person name="Brodie E.L."/>
            <person name="Williams K.H."/>
            <person name="Hubbard S.S."/>
            <person name="Banfield J.F."/>
        </authorList>
    </citation>
    <scope>NUCLEOTIDE SEQUENCE [LARGE SCALE GENOMIC DNA]</scope>
</reference>
<keyword evidence="3" id="KW-0119">Carbohydrate metabolism</keyword>
<accession>A0A1F2WH52</accession>
<dbReference type="PANTHER" id="PTHR42763:SF2">
    <property type="entry name" value="ADP-GLUCOSE PHOSPHORYLASE"/>
    <property type="match status" value="1"/>
</dbReference>
<dbReference type="Proteomes" id="UP000177876">
    <property type="component" value="Unassembled WGS sequence"/>
</dbReference>
<evidence type="ECO:0000313" key="8">
    <source>
        <dbReference type="EMBL" id="OFW56195.1"/>
    </source>
</evidence>
<evidence type="ECO:0000256" key="3">
    <source>
        <dbReference type="ARBA" id="ARBA00023277"/>
    </source>
</evidence>
<organism evidence="8 9">
    <name type="scientific">Candidatus Solincola sediminis</name>
    <dbReference type="NCBI Taxonomy" id="1797199"/>
    <lineage>
        <taxon>Bacteria</taxon>
        <taxon>Bacillati</taxon>
        <taxon>Actinomycetota</taxon>
        <taxon>Candidatus Geothermincolia</taxon>
        <taxon>Candidatus Geothermincolales</taxon>
        <taxon>Candidatus Geothermincolaceae</taxon>
        <taxon>Candidatus Solincola</taxon>
    </lineage>
</organism>
<dbReference type="PANTHER" id="PTHR42763">
    <property type="entry name" value="ADP-GLUCOSE PHOSPHORYLASE"/>
    <property type="match status" value="1"/>
</dbReference>
<feature type="binding site" evidence="5">
    <location>
        <position position="112"/>
    </location>
    <ligand>
        <name>Zn(2+)</name>
        <dbReference type="ChEBI" id="CHEBI:29105"/>
    </ligand>
</feature>
<dbReference type="GO" id="GO:0008270">
    <property type="term" value="F:zinc ion binding"/>
    <property type="evidence" value="ECO:0007669"/>
    <property type="project" value="InterPro"/>
</dbReference>
<name>A0A1F2WH52_9ACTN</name>
<proteinExistence type="predicted"/>
<gene>
    <name evidence="8" type="ORF">A2Y75_03060</name>
</gene>
<dbReference type="InterPro" id="IPR053177">
    <property type="entry name" value="ADP-glucose_phosphorylase"/>
</dbReference>
<feature type="domain" description="Galactose-1-phosphate uridyl transferase N-terminal" evidence="7">
    <location>
        <begin position="60"/>
        <end position="175"/>
    </location>
</feature>
<feature type="binding site" evidence="5">
    <location>
        <position position="42"/>
    </location>
    <ligand>
        <name>Zn(2+)</name>
        <dbReference type="ChEBI" id="CHEBI:29105"/>
    </ligand>
</feature>
<evidence type="ECO:0000256" key="5">
    <source>
        <dbReference type="PIRSR" id="PIRSR000808-3"/>
    </source>
</evidence>
<dbReference type="InterPro" id="IPR001937">
    <property type="entry name" value="GalP_UDPtransf1"/>
</dbReference>
<keyword evidence="2" id="KW-0548">Nucleotidyltransferase</keyword>
<dbReference type="GO" id="GO:0006012">
    <property type="term" value="P:galactose metabolic process"/>
    <property type="evidence" value="ECO:0007669"/>
    <property type="project" value="InterPro"/>
</dbReference>
<sequence length="332" mass="36932">MDGGEPELRRDALTGIWSILAPGRSDRPHTTGDGDDGPCPFCPGNESLTPPEIWALGRKESRPDTPGWEVRVIPNLYAALKPDLQGGGWKRGARIGRPARGYHEVIINSPQHDLPLADMRPDQARQLFQAYRARYSELASYPQVQQVIIIENHGSQAGASIDHPHTQVFGLPLIPEMTRNELRNTVQSWPASCPLCEDLIEAREDGRVIAETGSWSAFTPYASRFSYEVRLVPISHKPALNLADDDELSGLAETLPQVLSGLSRLLDDPPYNLFFHCAPADGKDYRHYHWHLEIIPRGEKAAGFEFSSGIYINTGVPEESTRQIREAMGRQA</sequence>
<keyword evidence="5" id="KW-0479">Metal-binding</keyword>
<evidence type="ECO:0000313" key="9">
    <source>
        <dbReference type="Proteomes" id="UP000177876"/>
    </source>
</evidence>
<comment type="cofactor">
    <cofactor evidence="5">
        <name>Zn(2+)</name>
        <dbReference type="ChEBI" id="CHEBI:29105"/>
    </cofactor>
    <text evidence="5">Binds 1 zinc ion per subunit.</text>
</comment>
<dbReference type="Pfam" id="PF01087">
    <property type="entry name" value="GalP_UDP_transf"/>
    <property type="match status" value="1"/>
</dbReference>
<keyword evidence="1" id="KW-0808">Transferase</keyword>
<evidence type="ECO:0000256" key="2">
    <source>
        <dbReference type="ARBA" id="ARBA00022695"/>
    </source>
</evidence>
<dbReference type="InterPro" id="IPR005849">
    <property type="entry name" value="GalP_Utransf_N"/>
</dbReference>
<dbReference type="PIRSF" id="PIRSF000808">
    <property type="entry name" value="GalT"/>
    <property type="match status" value="1"/>
</dbReference>
<feature type="binding site" evidence="5">
    <location>
        <position position="39"/>
    </location>
    <ligand>
        <name>Zn(2+)</name>
        <dbReference type="ChEBI" id="CHEBI:29105"/>
    </ligand>
</feature>
<dbReference type="SUPFAM" id="SSF54197">
    <property type="entry name" value="HIT-like"/>
    <property type="match status" value="2"/>
</dbReference>
<dbReference type="AlphaFoldDB" id="A0A1F2WH52"/>
<dbReference type="GO" id="GO:0008108">
    <property type="term" value="F:UDP-glucose:hexose-1-phosphate uridylyltransferase activity"/>
    <property type="evidence" value="ECO:0007669"/>
    <property type="project" value="InterPro"/>
</dbReference>
<comment type="caution">
    <text evidence="8">The sequence shown here is derived from an EMBL/GenBank/DDBJ whole genome shotgun (WGS) entry which is preliminary data.</text>
</comment>
<keyword evidence="5" id="KW-0862">Zinc</keyword>
<feature type="active site" description="Tele-UMP-histidine intermediate" evidence="4">
    <location>
        <position position="165"/>
    </location>
</feature>
<dbReference type="EMBL" id="MELK01000048">
    <property type="protein sequence ID" value="OFW56195.1"/>
    <property type="molecule type" value="Genomic_DNA"/>
</dbReference>
<evidence type="ECO:0000256" key="4">
    <source>
        <dbReference type="PIRSR" id="PIRSR000808-1"/>
    </source>
</evidence>
<feature type="region of interest" description="Disordered" evidence="6">
    <location>
        <begin position="19"/>
        <end position="44"/>
    </location>
</feature>
<protein>
    <recommendedName>
        <fullName evidence="7">Galactose-1-phosphate uridyl transferase N-terminal domain-containing protein</fullName>
    </recommendedName>
</protein>
<evidence type="ECO:0000256" key="1">
    <source>
        <dbReference type="ARBA" id="ARBA00022679"/>
    </source>
</evidence>
<feature type="binding site" evidence="5">
    <location>
        <position position="163"/>
    </location>
    <ligand>
        <name>Zn(2+)</name>
        <dbReference type="ChEBI" id="CHEBI:29105"/>
    </ligand>
</feature>
<dbReference type="STRING" id="1797197.A2Y75_03060"/>
<dbReference type="Gene3D" id="3.30.428.10">
    <property type="entry name" value="HIT-like"/>
    <property type="match status" value="2"/>
</dbReference>
<dbReference type="InterPro" id="IPR036265">
    <property type="entry name" value="HIT-like_sf"/>
</dbReference>
<evidence type="ECO:0000256" key="6">
    <source>
        <dbReference type="SAM" id="MobiDB-lite"/>
    </source>
</evidence>